<gene>
    <name evidence="1" type="ORF">AVEN_45609_1</name>
</gene>
<evidence type="ECO:0000313" key="2">
    <source>
        <dbReference type="Proteomes" id="UP000499080"/>
    </source>
</evidence>
<organism evidence="1 2">
    <name type="scientific">Araneus ventricosus</name>
    <name type="common">Orbweaver spider</name>
    <name type="synonym">Epeira ventricosa</name>
    <dbReference type="NCBI Taxonomy" id="182803"/>
    <lineage>
        <taxon>Eukaryota</taxon>
        <taxon>Metazoa</taxon>
        <taxon>Ecdysozoa</taxon>
        <taxon>Arthropoda</taxon>
        <taxon>Chelicerata</taxon>
        <taxon>Arachnida</taxon>
        <taxon>Araneae</taxon>
        <taxon>Araneomorphae</taxon>
        <taxon>Entelegynae</taxon>
        <taxon>Araneoidea</taxon>
        <taxon>Araneidae</taxon>
        <taxon>Araneus</taxon>
    </lineage>
</organism>
<reference evidence="1 2" key="1">
    <citation type="journal article" date="2019" name="Sci. Rep.">
        <title>Orb-weaving spider Araneus ventricosus genome elucidates the spidroin gene catalogue.</title>
        <authorList>
            <person name="Kono N."/>
            <person name="Nakamura H."/>
            <person name="Ohtoshi R."/>
            <person name="Moran D.A.P."/>
            <person name="Shinohara A."/>
            <person name="Yoshida Y."/>
            <person name="Fujiwara M."/>
            <person name="Mori M."/>
            <person name="Tomita M."/>
            <person name="Arakawa K."/>
        </authorList>
    </citation>
    <scope>NUCLEOTIDE SEQUENCE [LARGE SCALE GENOMIC DNA]</scope>
</reference>
<protein>
    <submittedName>
        <fullName evidence="1">Uncharacterized protein</fullName>
    </submittedName>
</protein>
<name>A0A4Y2KK42_ARAVE</name>
<comment type="caution">
    <text evidence="1">The sequence shown here is derived from an EMBL/GenBank/DDBJ whole genome shotgun (WGS) entry which is preliminary data.</text>
</comment>
<accession>A0A4Y2KK42</accession>
<sequence length="82" mass="9040">SPTASMGGERWWSIGVEIGGAWIRGKGTYTLSRRPFSPNIKKSLQRIRCIEPGMLAAKLNGASLARLTSVIDGMIRVFRFES</sequence>
<dbReference type="Proteomes" id="UP000499080">
    <property type="component" value="Unassembled WGS sequence"/>
</dbReference>
<keyword evidence="2" id="KW-1185">Reference proteome</keyword>
<feature type="non-terminal residue" evidence="1">
    <location>
        <position position="1"/>
    </location>
</feature>
<proteinExistence type="predicted"/>
<dbReference type="AlphaFoldDB" id="A0A4Y2KK42"/>
<dbReference type="EMBL" id="BGPR01195285">
    <property type="protein sequence ID" value="GBN02741.1"/>
    <property type="molecule type" value="Genomic_DNA"/>
</dbReference>
<evidence type="ECO:0000313" key="1">
    <source>
        <dbReference type="EMBL" id="GBN02741.1"/>
    </source>
</evidence>